<dbReference type="Pfam" id="PF00561">
    <property type="entry name" value="Abhydrolase_1"/>
    <property type="match status" value="1"/>
</dbReference>
<gene>
    <name evidence="2" type="ORF">ABID24_003262</name>
</gene>
<evidence type="ECO:0000313" key="2">
    <source>
        <dbReference type="EMBL" id="MET3752000.1"/>
    </source>
</evidence>
<dbReference type="InterPro" id="IPR000073">
    <property type="entry name" value="AB_hydrolase_1"/>
</dbReference>
<reference evidence="2 3" key="1">
    <citation type="submission" date="2024-06" db="EMBL/GenBank/DDBJ databases">
        <title>Genomic Encyclopedia of Type Strains, Phase IV (KMG-IV): sequencing the most valuable type-strain genomes for metagenomic binning, comparative biology and taxonomic classification.</title>
        <authorList>
            <person name="Goeker M."/>
        </authorList>
    </citation>
    <scope>NUCLEOTIDE SEQUENCE [LARGE SCALE GENOMIC DNA]</scope>
    <source>
        <strain evidence="2 3">DSM 29492</strain>
    </source>
</reference>
<comment type="caution">
    <text evidence="2">The sequence shown here is derived from an EMBL/GenBank/DDBJ whole genome shotgun (WGS) entry which is preliminary data.</text>
</comment>
<protein>
    <submittedName>
        <fullName evidence="2">Pimeloyl-ACP methyl ester carboxylesterase</fullName>
    </submittedName>
</protein>
<organism evidence="2 3">
    <name type="scientific">Blautia caecimuris</name>
    <dbReference type="NCBI Taxonomy" id="1796615"/>
    <lineage>
        <taxon>Bacteria</taxon>
        <taxon>Bacillati</taxon>
        <taxon>Bacillota</taxon>
        <taxon>Clostridia</taxon>
        <taxon>Lachnospirales</taxon>
        <taxon>Lachnospiraceae</taxon>
        <taxon>Blautia</taxon>
    </lineage>
</organism>
<dbReference type="SUPFAM" id="SSF53474">
    <property type="entry name" value="alpha/beta-Hydrolases"/>
    <property type="match status" value="1"/>
</dbReference>
<dbReference type="PANTHER" id="PTHR43798">
    <property type="entry name" value="MONOACYLGLYCEROL LIPASE"/>
    <property type="match status" value="1"/>
</dbReference>
<dbReference type="Gene3D" id="3.40.50.1820">
    <property type="entry name" value="alpha/beta hydrolase"/>
    <property type="match status" value="1"/>
</dbReference>
<name>A0ABV2M6A6_9FIRM</name>
<dbReference type="InterPro" id="IPR050266">
    <property type="entry name" value="AB_hydrolase_sf"/>
</dbReference>
<dbReference type="Proteomes" id="UP001549106">
    <property type="component" value="Unassembled WGS sequence"/>
</dbReference>
<keyword evidence="3" id="KW-1185">Reference proteome</keyword>
<proteinExistence type="predicted"/>
<evidence type="ECO:0000313" key="3">
    <source>
        <dbReference type="Proteomes" id="UP001549106"/>
    </source>
</evidence>
<dbReference type="RefSeq" id="WP_306814095.1">
    <property type="nucleotide sequence ID" value="NZ_BAABXP010000001.1"/>
</dbReference>
<feature type="domain" description="AB hydrolase-1" evidence="1">
    <location>
        <begin position="52"/>
        <end position="278"/>
    </location>
</feature>
<sequence length="311" mass="36569">MELRDIRDCENETYGCKKEKGIIVENMEEKVYTTPYGKIYYWTAYSGKEKQWLIFLPGLTADHRLFEKQTEALRKDYNCMVWDAPAHGKSRPFTLCFTMEDMADYLKQILEREGIFSPVLVGQSLGGYISQVYMQRYPKSVSGFVSIDSCPLKRKYYTGAELLMLKHTKWMYRSIPWKMLLKFGTEGTSETKYGRKLMVRMMLSYGKKEYCDLADHGFRIFAQAVEKKLPYEISCPYLVLCGEKDAAGSAKRYNRNWKRREHCMLVWIPEAGHNSCCDAPDFVNRHIKRFADSLKKDRSYCERREQVTDRI</sequence>
<dbReference type="EMBL" id="JBEPMJ010000033">
    <property type="protein sequence ID" value="MET3752000.1"/>
    <property type="molecule type" value="Genomic_DNA"/>
</dbReference>
<accession>A0ABV2M6A6</accession>
<evidence type="ECO:0000259" key="1">
    <source>
        <dbReference type="Pfam" id="PF00561"/>
    </source>
</evidence>
<dbReference type="InterPro" id="IPR029058">
    <property type="entry name" value="AB_hydrolase_fold"/>
</dbReference>